<dbReference type="Proteomes" id="UP001152562">
    <property type="component" value="Unassembled WGS sequence"/>
</dbReference>
<evidence type="ECO:0000313" key="2">
    <source>
        <dbReference type="Proteomes" id="UP001152562"/>
    </source>
</evidence>
<proteinExistence type="predicted"/>
<sequence>MFDCPTVLVSTTNIISKIEIQKFVFIYNSNAFLPVCHINILEDLQQPNSTRRTENSKTSKPEFWGFPANFAQRRPQSEGGGYQGGLGTRGATGEVTVNFGWLV</sequence>
<gene>
    <name evidence="1" type="ORF">PIBRA_LOCUS4344</name>
</gene>
<dbReference type="AlphaFoldDB" id="A0A9P0TFJ4"/>
<name>A0A9P0TFJ4_PIEBR</name>
<dbReference type="EMBL" id="CALOZG010000004">
    <property type="protein sequence ID" value="CAH4023764.1"/>
    <property type="molecule type" value="Genomic_DNA"/>
</dbReference>
<keyword evidence="2" id="KW-1185">Reference proteome</keyword>
<accession>A0A9P0TFJ4</accession>
<reference evidence="1" key="1">
    <citation type="submission" date="2022-05" db="EMBL/GenBank/DDBJ databases">
        <authorList>
            <person name="Okamura Y."/>
        </authorList>
    </citation>
    <scope>NUCLEOTIDE SEQUENCE</scope>
</reference>
<protein>
    <submittedName>
        <fullName evidence="1">Uncharacterized protein</fullName>
    </submittedName>
</protein>
<organism evidence="1 2">
    <name type="scientific">Pieris brassicae</name>
    <name type="common">White butterfly</name>
    <name type="synonym">Large white butterfly</name>
    <dbReference type="NCBI Taxonomy" id="7116"/>
    <lineage>
        <taxon>Eukaryota</taxon>
        <taxon>Metazoa</taxon>
        <taxon>Ecdysozoa</taxon>
        <taxon>Arthropoda</taxon>
        <taxon>Hexapoda</taxon>
        <taxon>Insecta</taxon>
        <taxon>Pterygota</taxon>
        <taxon>Neoptera</taxon>
        <taxon>Endopterygota</taxon>
        <taxon>Lepidoptera</taxon>
        <taxon>Glossata</taxon>
        <taxon>Ditrysia</taxon>
        <taxon>Papilionoidea</taxon>
        <taxon>Pieridae</taxon>
        <taxon>Pierinae</taxon>
        <taxon>Pieris</taxon>
    </lineage>
</organism>
<evidence type="ECO:0000313" key="1">
    <source>
        <dbReference type="EMBL" id="CAH4023764.1"/>
    </source>
</evidence>
<comment type="caution">
    <text evidence="1">The sequence shown here is derived from an EMBL/GenBank/DDBJ whole genome shotgun (WGS) entry which is preliminary data.</text>
</comment>